<accession>A0A2G1BUQ7</accession>
<keyword evidence="1" id="KW-0812">Transmembrane</keyword>
<dbReference type="EMBL" id="PDUU01000004">
    <property type="protein sequence ID" value="PHN97728.1"/>
    <property type="molecule type" value="Genomic_DNA"/>
</dbReference>
<keyword evidence="5" id="KW-1185">Reference proteome</keyword>
<sequence length="137" mass="15109">MKNFKFLVIGIVFGIILSKSEAVSWYRIYEMFKFQSFHMYGIIGSAVAISAVFMYFFKSGKIKDYLGNQINIKEKKKGFIRTLVGGTIFGLGWALAGACPAPIFVLIGQGILPMIIVLLGALIGAFIYGLLSKKLPN</sequence>
<gene>
    <name evidence="3" type="ORF">CSC81_04765</name>
    <name evidence="2" type="ORF">Q8W23_14720</name>
</gene>
<evidence type="ECO:0000313" key="2">
    <source>
        <dbReference type="EMBL" id="MDP2542729.1"/>
    </source>
</evidence>
<organism evidence="3 4">
    <name type="scientific">Tenacibaculum discolor</name>
    <dbReference type="NCBI Taxonomy" id="361581"/>
    <lineage>
        <taxon>Bacteria</taxon>
        <taxon>Pseudomonadati</taxon>
        <taxon>Bacteroidota</taxon>
        <taxon>Flavobacteriia</taxon>
        <taxon>Flavobacteriales</taxon>
        <taxon>Flavobacteriaceae</taxon>
        <taxon>Tenacibaculum</taxon>
    </lineage>
</organism>
<feature type="transmembrane region" description="Helical" evidence="1">
    <location>
        <begin position="78"/>
        <end position="105"/>
    </location>
</feature>
<evidence type="ECO:0000313" key="5">
    <source>
        <dbReference type="Proteomes" id="UP001242342"/>
    </source>
</evidence>
<reference evidence="2 5" key="3">
    <citation type="submission" date="2023-07" db="EMBL/GenBank/DDBJ databases">
        <title>Genome content predicts the carbon catabolic preferences of heterotrophic bacteria.</title>
        <authorList>
            <person name="Gralka M."/>
        </authorList>
    </citation>
    <scope>NUCLEOTIDE SEQUENCE [LARGE SCALE GENOMIC DNA]</scope>
    <source>
        <strain evidence="2 5">4G03</strain>
    </source>
</reference>
<name>A0A2G1BUQ7_9FLAO</name>
<reference evidence="3" key="2">
    <citation type="submission" date="2017-10" db="EMBL/GenBank/DDBJ databases">
        <authorList>
            <person name="Enke T.N."/>
            <person name="Cordero O.X."/>
        </authorList>
    </citation>
    <scope>NUCLEOTIDE SEQUENCE</scope>
    <source>
        <strain evidence="3">4G03</strain>
    </source>
</reference>
<keyword evidence="1" id="KW-1133">Transmembrane helix</keyword>
<dbReference type="AlphaFoldDB" id="A0A2G1BUQ7"/>
<dbReference type="InterPro" id="IPR007272">
    <property type="entry name" value="Sulf_transp_TsuA/YedE"/>
</dbReference>
<proteinExistence type="predicted"/>
<keyword evidence="1" id="KW-0472">Membrane</keyword>
<dbReference type="Proteomes" id="UP001242342">
    <property type="component" value="Unassembled WGS sequence"/>
</dbReference>
<dbReference type="Pfam" id="PF04143">
    <property type="entry name" value="Sulf_transp"/>
    <property type="match status" value="1"/>
</dbReference>
<feature type="transmembrane region" description="Helical" evidence="1">
    <location>
        <begin position="38"/>
        <end position="57"/>
    </location>
</feature>
<evidence type="ECO:0000313" key="4">
    <source>
        <dbReference type="Proteomes" id="UP000222163"/>
    </source>
</evidence>
<feature type="transmembrane region" description="Helical" evidence="1">
    <location>
        <begin position="111"/>
        <end position="131"/>
    </location>
</feature>
<dbReference type="EMBL" id="JAUYVU010000014">
    <property type="protein sequence ID" value="MDP2542729.1"/>
    <property type="molecule type" value="Genomic_DNA"/>
</dbReference>
<dbReference type="Proteomes" id="UP000222163">
    <property type="component" value="Unassembled WGS sequence"/>
</dbReference>
<reference evidence="3 4" key="1">
    <citation type="journal article" date="2016" name="Nat. Commun.">
        <title>Microbial interactions lead to rapid micro-scale successions on model marine particles.</title>
        <authorList>
            <person name="Datta M.S."/>
            <person name="Sliwerska E."/>
            <person name="Gore J."/>
            <person name="Polz M.F."/>
            <person name="Cordero O.X."/>
        </authorList>
    </citation>
    <scope>NUCLEOTIDE SEQUENCE [LARGE SCALE GENOMIC DNA]</scope>
    <source>
        <strain evidence="3 4">4G03</strain>
    </source>
</reference>
<comment type="caution">
    <text evidence="3">The sequence shown here is derived from an EMBL/GenBank/DDBJ whole genome shotgun (WGS) entry which is preliminary data.</text>
</comment>
<evidence type="ECO:0000313" key="3">
    <source>
        <dbReference type="EMBL" id="PHN97728.1"/>
    </source>
</evidence>
<protein>
    <submittedName>
        <fullName evidence="2 3">Transporter</fullName>
    </submittedName>
</protein>
<evidence type="ECO:0000256" key="1">
    <source>
        <dbReference type="SAM" id="Phobius"/>
    </source>
</evidence>
<dbReference type="RefSeq" id="WP_099214641.1">
    <property type="nucleotide sequence ID" value="NZ_JAUYVU010000014.1"/>
</dbReference>